<organism evidence="5 6">
    <name type="scientific">Actibacterium lipolyticum</name>
    <dbReference type="NCBI Taxonomy" id="1524263"/>
    <lineage>
        <taxon>Bacteria</taxon>
        <taxon>Pseudomonadati</taxon>
        <taxon>Pseudomonadota</taxon>
        <taxon>Alphaproteobacteria</taxon>
        <taxon>Rhodobacterales</taxon>
        <taxon>Roseobacteraceae</taxon>
        <taxon>Actibacterium</taxon>
    </lineage>
</organism>
<dbReference type="NCBIfam" id="TIGR01509">
    <property type="entry name" value="HAD-SF-IA-v3"/>
    <property type="match status" value="1"/>
</dbReference>
<dbReference type="SFLD" id="SFLDS00003">
    <property type="entry name" value="Haloacid_Dehalogenase"/>
    <property type="match status" value="1"/>
</dbReference>
<dbReference type="SUPFAM" id="SSF56784">
    <property type="entry name" value="HAD-like"/>
    <property type="match status" value="1"/>
</dbReference>
<accession>A0A238JJ74</accession>
<dbReference type="EC" id="3.1.3.-" evidence="5"/>
<keyword evidence="3" id="KW-0479">Metal-binding</keyword>
<evidence type="ECO:0000256" key="2">
    <source>
        <dbReference type="ARBA" id="ARBA00006171"/>
    </source>
</evidence>
<dbReference type="InterPro" id="IPR023214">
    <property type="entry name" value="HAD_sf"/>
</dbReference>
<evidence type="ECO:0000256" key="1">
    <source>
        <dbReference type="ARBA" id="ARBA00001946"/>
    </source>
</evidence>
<evidence type="ECO:0000256" key="4">
    <source>
        <dbReference type="ARBA" id="ARBA00022842"/>
    </source>
</evidence>
<reference evidence="6" key="1">
    <citation type="submission" date="2017-05" db="EMBL/GenBank/DDBJ databases">
        <authorList>
            <person name="Rodrigo-Torres L."/>
            <person name="Arahal R. D."/>
            <person name="Lucena T."/>
        </authorList>
    </citation>
    <scope>NUCLEOTIDE SEQUENCE [LARGE SCALE GENOMIC DNA]</scope>
    <source>
        <strain evidence="6">CECT 8621</strain>
    </source>
</reference>
<comment type="similarity">
    <text evidence="2">Belongs to the HAD-like hydrolase superfamily. CbbY/CbbZ/Gph/YieH family.</text>
</comment>
<dbReference type="RefSeq" id="WP_093965164.1">
    <property type="nucleotide sequence ID" value="NZ_FXYE01000001.1"/>
</dbReference>
<keyword evidence="5" id="KW-0378">Hydrolase</keyword>
<dbReference type="InterPro" id="IPR023198">
    <property type="entry name" value="PGP-like_dom2"/>
</dbReference>
<dbReference type="Gene3D" id="3.40.50.1000">
    <property type="entry name" value="HAD superfamily/HAD-like"/>
    <property type="match status" value="1"/>
</dbReference>
<dbReference type="Gene3D" id="1.10.150.240">
    <property type="entry name" value="Putative phosphatase, domain 2"/>
    <property type="match status" value="1"/>
</dbReference>
<dbReference type="InterPro" id="IPR051600">
    <property type="entry name" value="Beta-PGM-like"/>
</dbReference>
<dbReference type="PANTHER" id="PTHR46193">
    <property type="entry name" value="6-PHOSPHOGLUCONATE PHOSPHATASE"/>
    <property type="match status" value="1"/>
</dbReference>
<evidence type="ECO:0000313" key="5">
    <source>
        <dbReference type="EMBL" id="SMX30721.1"/>
    </source>
</evidence>
<comment type="cofactor">
    <cofactor evidence="1">
        <name>Mg(2+)</name>
        <dbReference type="ChEBI" id="CHEBI:18420"/>
    </cofactor>
</comment>
<dbReference type="EMBL" id="FXYE01000001">
    <property type="protein sequence ID" value="SMX30721.1"/>
    <property type="molecule type" value="Genomic_DNA"/>
</dbReference>
<keyword evidence="4" id="KW-0460">Magnesium</keyword>
<dbReference type="Pfam" id="PF00702">
    <property type="entry name" value="Hydrolase"/>
    <property type="match status" value="1"/>
</dbReference>
<dbReference type="GO" id="GO:0016787">
    <property type="term" value="F:hydrolase activity"/>
    <property type="evidence" value="ECO:0007669"/>
    <property type="project" value="UniProtKB-KW"/>
</dbReference>
<dbReference type="Proteomes" id="UP000202922">
    <property type="component" value="Unassembled WGS sequence"/>
</dbReference>
<dbReference type="InterPro" id="IPR036412">
    <property type="entry name" value="HAD-like_sf"/>
</dbReference>
<name>A0A238JJ74_9RHOB</name>
<dbReference type="AlphaFoldDB" id="A0A238JJ74"/>
<proteinExistence type="inferred from homology"/>
<protein>
    <submittedName>
        <fullName evidence="5">6-phosphogluconate phosphatase</fullName>
        <ecNumber evidence="5">3.1.3.-</ecNumber>
    </submittedName>
</protein>
<dbReference type="InterPro" id="IPR006439">
    <property type="entry name" value="HAD-SF_hydro_IA"/>
</dbReference>
<evidence type="ECO:0000313" key="6">
    <source>
        <dbReference type="Proteomes" id="UP000202922"/>
    </source>
</evidence>
<dbReference type="OrthoDB" id="9797743at2"/>
<evidence type="ECO:0000256" key="3">
    <source>
        <dbReference type="ARBA" id="ARBA00022723"/>
    </source>
</evidence>
<gene>
    <name evidence="5" type="primary">yieH_1</name>
    <name evidence="5" type="ORF">COL8621_00082</name>
</gene>
<keyword evidence="6" id="KW-1185">Reference proteome</keyword>
<sequence>MTPKAVIFDCDGVLVDSEPQSNVILVENLKRHGLPLTQDECEHLFIGGAMRSVGDRAREMGADLPDNWIDEIYSEIYASLRQGTPKVQGIDTVLDRLDAANIPYAVGSNGSEEKMDITLGQTGLKQRFGGRIFSAHTYETAKPDPQLFLIAAKALGVAATDCAVVDDSPAGCIAARRAGMRCFGFAERTAPDRLADEGAEPVASMADLLAKLGV</sequence>
<dbReference type="PANTHER" id="PTHR46193:SF10">
    <property type="entry name" value="6-PHOSPHOGLUCONATE PHOSPHATASE"/>
    <property type="match status" value="1"/>
</dbReference>
<dbReference type="SFLD" id="SFLDG01129">
    <property type="entry name" value="C1.5:_HAD__Beta-PGM__Phosphata"/>
    <property type="match status" value="1"/>
</dbReference>
<dbReference type="GO" id="GO:0046872">
    <property type="term" value="F:metal ion binding"/>
    <property type="evidence" value="ECO:0007669"/>
    <property type="project" value="UniProtKB-KW"/>
</dbReference>